<dbReference type="GO" id="GO:0003729">
    <property type="term" value="F:mRNA binding"/>
    <property type="evidence" value="ECO:0007669"/>
    <property type="project" value="TreeGrafter"/>
</dbReference>
<comment type="function">
    <text evidence="4">This protein is one of the early assembly proteins of the 50S ribosomal subunit, although it is not seen to bind rRNA by itself. It is important during the early stages of 50S assembly.</text>
</comment>
<evidence type="ECO:0000256" key="2">
    <source>
        <dbReference type="ARBA" id="ARBA00022980"/>
    </source>
</evidence>
<comment type="subunit">
    <text evidence="4">Part of the 50S ribosomal subunit.</text>
</comment>
<evidence type="ECO:0000256" key="3">
    <source>
        <dbReference type="ARBA" id="ARBA00023274"/>
    </source>
</evidence>
<dbReference type="CDD" id="cd00392">
    <property type="entry name" value="Ribosomal_L13"/>
    <property type="match status" value="1"/>
</dbReference>
<dbReference type="HAMAP" id="MF_01366">
    <property type="entry name" value="Ribosomal_uL13"/>
    <property type="match status" value="1"/>
</dbReference>
<reference evidence="5" key="1">
    <citation type="journal article" date="2012" name="Science">
        <title>Fermentation, hydrogen, and sulfur metabolism in multiple uncultivated bacterial phyla.</title>
        <authorList>
            <person name="Wrighton K.C."/>
            <person name="Thomas B.C."/>
            <person name="Sharon I."/>
            <person name="Miller C.S."/>
            <person name="Castelle C.J."/>
            <person name="VerBerkmoes N.C."/>
            <person name="Wilkins M.J."/>
            <person name="Hettich R.L."/>
            <person name="Lipton M.S."/>
            <person name="Williams K.H."/>
            <person name="Long P.E."/>
            <person name="Banfield J.F."/>
        </authorList>
    </citation>
    <scope>NUCLEOTIDE SEQUENCE [LARGE SCALE GENOMIC DNA]</scope>
</reference>
<accession>K2FST7</accession>
<keyword evidence="3 4" id="KW-0687">Ribonucleoprotein</keyword>
<dbReference type="GO" id="GO:0017148">
    <property type="term" value="P:negative regulation of translation"/>
    <property type="evidence" value="ECO:0007669"/>
    <property type="project" value="TreeGrafter"/>
</dbReference>
<dbReference type="AlphaFoldDB" id="K2FST7"/>
<comment type="similarity">
    <text evidence="1 4">Belongs to the universal ribosomal protein uL13 family.</text>
</comment>
<evidence type="ECO:0000313" key="5">
    <source>
        <dbReference type="EMBL" id="EKE25968.1"/>
    </source>
</evidence>
<dbReference type="GO" id="GO:1990904">
    <property type="term" value="C:ribonucleoprotein complex"/>
    <property type="evidence" value="ECO:0007669"/>
    <property type="project" value="UniProtKB-KW"/>
</dbReference>
<comment type="caution">
    <text evidence="5">The sequence shown here is derived from an EMBL/GenBank/DDBJ whole genome shotgun (WGS) entry which is preliminary data.</text>
</comment>
<dbReference type="PANTHER" id="PTHR11545:SF2">
    <property type="entry name" value="LARGE RIBOSOMAL SUBUNIT PROTEIN UL13M"/>
    <property type="match status" value="1"/>
</dbReference>
<dbReference type="PANTHER" id="PTHR11545">
    <property type="entry name" value="RIBOSOMAL PROTEIN L13"/>
    <property type="match status" value="1"/>
</dbReference>
<dbReference type="NCBIfam" id="TIGR01066">
    <property type="entry name" value="rplM_bact"/>
    <property type="match status" value="1"/>
</dbReference>
<sequence length="143" mass="16871">MKTLNPTQLKNIERKWYEIDAKGQTLWRLATKIATILRWKNKVNFAPYVDNWDYVVVLNATKVVVTWNKLSDKVYRTHSWHMWSLKETNLASLNAKKPTEALRLAVSWMLPKNKLHDDMLLRLKLEVGSSHKFEAQKPIKIEL</sequence>
<keyword evidence="2 4" id="KW-0689">Ribosomal protein</keyword>
<evidence type="ECO:0000256" key="1">
    <source>
        <dbReference type="ARBA" id="ARBA00006227"/>
    </source>
</evidence>
<gene>
    <name evidence="4 5" type="primary">rplM</name>
    <name evidence="5" type="ORF">ACD_4C00486G0008</name>
</gene>
<dbReference type="InterPro" id="IPR005823">
    <property type="entry name" value="Ribosomal_uL13_bac-type"/>
</dbReference>
<protein>
    <recommendedName>
        <fullName evidence="4">Large ribosomal subunit protein uL13</fullName>
    </recommendedName>
</protein>
<proteinExistence type="inferred from homology"/>
<dbReference type="Pfam" id="PF00572">
    <property type="entry name" value="Ribosomal_L13"/>
    <property type="match status" value="1"/>
</dbReference>
<dbReference type="GO" id="GO:0003735">
    <property type="term" value="F:structural constituent of ribosome"/>
    <property type="evidence" value="ECO:0007669"/>
    <property type="project" value="InterPro"/>
</dbReference>
<dbReference type="EMBL" id="AMFJ01001002">
    <property type="protein sequence ID" value="EKE25968.1"/>
    <property type="molecule type" value="Genomic_DNA"/>
</dbReference>
<dbReference type="Gene3D" id="3.90.1180.10">
    <property type="entry name" value="Ribosomal protein L13"/>
    <property type="match status" value="1"/>
</dbReference>
<evidence type="ECO:0000256" key="4">
    <source>
        <dbReference type="HAMAP-Rule" id="MF_01366"/>
    </source>
</evidence>
<dbReference type="GO" id="GO:0006412">
    <property type="term" value="P:translation"/>
    <property type="evidence" value="ECO:0007669"/>
    <property type="project" value="UniProtKB-UniRule"/>
</dbReference>
<dbReference type="GO" id="GO:0005840">
    <property type="term" value="C:ribosome"/>
    <property type="evidence" value="ECO:0007669"/>
    <property type="project" value="UniProtKB-KW"/>
</dbReference>
<name>K2FST7_9BACT</name>
<dbReference type="SUPFAM" id="SSF52161">
    <property type="entry name" value="Ribosomal protein L13"/>
    <property type="match status" value="1"/>
</dbReference>
<organism evidence="5">
    <name type="scientific">uncultured bacterium</name>
    <name type="common">gcode 4</name>
    <dbReference type="NCBI Taxonomy" id="1234023"/>
    <lineage>
        <taxon>Bacteria</taxon>
        <taxon>environmental samples</taxon>
    </lineage>
</organism>
<dbReference type="InterPro" id="IPR005822">
    <property type="entry name" value="Ribosomal_uL13"/>
</dbReference>
<dbReference type="InterPro" id="IPR036899">
    <property type="entry name" value="Ribosomal_uL13_sf"/>
</dbReference>
<dbReference type="PIRSF" id="PIRSF002181">
    <property type="entry name" value="Ribosomal_L13"/>
    <property type="match status" value="1"/>
</dbReference>